<dbReference type="PANTHER" id="PTHR43045:SF2">
    <property type="entry name" value="INNER MEMBRANE METABOLITE TRANSPORT PROTEIN YHJE"/>
    <property type="match status" value="1"/>
</dbReference>
<evidence type="ECO:0000256" key="8">
    <source>
        <dbReference type="ARBA" id="ARBA00022989"/>
    </source>
</evidence>
<keyword evidence="7 10" id="KW-0812">Transmembrane</keyword>
<dbReference type="SMART" id="SM00388">
    <property type="entry name" value="HisKA"/>
    <property type="match status" value="1"/>
</dbReference>
<feature type="transmembrane region" description="Helical" evidence="10">
    <location>
        <begin position="349"/>
        <end position="371"/>
    </location>
</feature>
<dbReference type="Gene3D" id="3.30.450.20">
    <property type="entry name" value="PAS domain"/>
    <property type="match status" value="1"/>
</dbReference>
<keyword evidence="5" id="KW-1003">Cell membrane</keyword>
<evidence type="ECO:0000259" key="13">
    <source>
        <dbReference type="PROSITE" id="PS50850"/>
    </source>
</evidence>
<feature type="transmembrane region" description="Helical" evidence="10">
    <location>
        <begin position="256"/>
        <end position="280"/>
    </location>
</feature>
<evidence type="ECO:0000256" key="10">
    <source>
        <dbReference type="SAM" id="Phobius"/>
    </source>
</evidence>
<dbReference type="InterPro" id="IPR036259">
    <property type="entry name" value="MFS_trans_sf"/>
</dbReference>
<dbReference type="PROSITE" id="PS50113">
    <property type="entry name" value="PAC"/>
    <property type="match status" value="1"/>
</dbReference>
<dbReference type="SUPFAM" id="SSF103473">
    <property type="entry name" value="MFS general substrate transporter"/>
    <property type="match status" value="1"/>
</dbReference>
<keyword evidence="9 10" id="KW-0472">Membrane</keyword>
<dbReference type="PROSITE" id="PS50850">
    <property type="entry name" value="MFS"/>
    <property type="match status" value="1"/>
</dbReference>
<dbReference type="SUPFAM" id="SSF55874">
    <property type="entry name" value="ATPase domain of HSP90 chaperone/DNA topoisomerase II/histidine kinase"/>
    <property type="match status" value="1"/>
</dbReference>
<dbReference type="Gene3D" id="1.20.1250.20">
    <property type="entry name" value="MFS general substrate transporter like domains"/>
    <property type="match status" value="2"/>
</dbReference>
<dbReference type="PROSITE" id="PS50109">
    <property type="entry name" value="HIS_KIN"/>
    <property type="match status" value="1"/>
</dbReference>
<organism evidence="14 15">
    <name type="scientific">Rhizobium leguminosarum bv. trifolii WSM597</name>
    <dbReference type="NCBI Taxonomy" id="754764"/>
    <lineage>
        <taxon>Bacteria</taxon>
        <taxon>Pseudomonadati</taxon>
        <taxon>Pseudomonadota</taxon>
        <taxon>Alphaproteobacteria</taxon>
        <taxon>Hyphomicrobiales</taxon>
        <taxon>Rhizobiaceae</taxon>
        <taxon>Rhizobium/Agrobacterium group</taxon>
        <taxon>Rhizobium</taxon>
    </lineage>
</organism>
<proteinExistence type="predicted"/>
<dbReference type="Gene3D" id="1.10.287.130">
    <property type="match status" value="1"/>
</dbReference>
<dbReference type="GO" id="GO:0005886">
    <property type="term" value="C:plasma membrane"/>
    <property type="evidence" value="ECO:0007669"/>
    <property type="project" value="UniProtKB-SubCell"/>
</dbReference>
<evidence type="ECO:0000313" key="15">
    <source>
        <dbReference type="Proteomes" id="UP000005092"/>
    </source>
</evidence>
<name>I9NGC5_RHILT</name>
<comment type="catalytic activity">
    <reaction evidence="1">
        <text>ATP + protein L-histidine = ADP + protein N-phospho-L-histidine.</text>
        <dbReference type="EC" id="2.7.13.3"/>
    </reaction>
</comment>
<dbReference type="InterPro" id="IPR005467">
    <property type="entry name" value="His_kinase_dom"/>
</dbReference>
<keyword evidence="8 10" id="KW-1133">Transmembrane helix</keyword>
<dbReference type="Gene3D" id="3.30.565.10">
    <property type="entry name" value="Histidine kinase-like ATPase, C-terminal domain"/>
    <property type="match status" value="1"/>
</dbReference>
<dbReference type="EC" id="2.7.13.3" evidence="3"/>
<dbReference type="PANTHER" id="PTHR43045">
    <property type="entry name" value="SHIKIMATE TRANSPORTER"/>
    <property type="match status" value="1"/>
</dbReference>
<sequence>MANALPTETPNFRSTGGGTTRPAAITSRILVSSLIGTSVEFYDFYIYATAASLIFGPLFFPASVSSLELIGAYVSFGIAFIARPIGGIVFGHFGDRVGRKTTLVASLLLMGLSTAAIGLLPSYAVAGWPAPALLCLLRFGQGLALGGEWTGAVLLALENAPPGWRARFAMFAPLGAPIGFLLANGLFLFLTVSLTPAEFASWGWRIPFLVSLPLVGFGLWLRFNLVETPEFTEAVAETKPARVPFFEVVRDHSSQLVIGAFGVVACFSLYYVVTAFALGYGTTSLGYTRAEFLGVQLIAILFMAGSIIVASWLADRLSHERILIWGCVGTILSGIAIAPMMSSGSLSTIFVYLALSLCAMGFVNGPLGAWLPSLFPARVRYSGTSLAFNIGGIVGGAFSPVIAQTLASTSGLLAVGFYLAITGGLSLVAFDASARARTMHALTQSEKRYRAIFEQNHVSLCELDLSRLRERLDEIGAANGGSVRGFFERRPGFADECADLIHFVDVNDATVKLFACRSPEELLGPMRRFLPSNADTFLSLILAMEDGAERYEKELHLLTLDGKPVTVLFIAALTPDRDALDRVACAMIDVTQREQAKEALLAAQVQLARAGRVATVGAVSATIAHEVNQPIGAAVMFAQACIRWLKSETPDIQAAHNAAEKVVQHSMRASQIIQRTREQIKGNQPRPELVDLKELVLEVIGLLDREVVSSATRVKSIFADLDHVILANRVEMQQVIANLITNAIHAMGETSLEKRELNLHTDQGSGDTIRLTVRDNGTGIRSDDLAKLFDPFFTTKSEGMGVGLSICKTIVDAHGGSLTARNHPDGGAMFEMILPQATTSAHSATGIPAA</sequence>
<evidence type="ECO:0000256" key="2">
    <source>
        <dbReference type="ARBA" id="ARBA00004651"/>
    </source>
</evidence>
<feature type="transmembrane region" description="Helical" evidence="10">
    <location>
        <begin position="292"/>
        <end position="313"/>
    </location>
</feature>
<evidence type="ECO:0000256" key="6">
    <source>
        <dbReference type="ARBA" id="ARBA00022553"/>
    </source>
</evidence>
<protein>
    <recommendedName>
        <fullName evidence="3">histidine kinase</fullName>
        <ecNumber evidence="3">2.7.13.3</ecNumber>
    </recommendedName>
</protein>
<feature type="transmembrane region" description="Helical" evidence="10">
    <location>
        <begin position="322"/>
        <end position="343"/>
    </location>
</feature>
<dbReference type="CDD" id="cd17369">
    <property type="entry name" value="MFS_ShiA_like"/>
    <property type="match status" value="1"/>
</dbReference>
<feature type="transmembrane region" description="Helical" evidence="10">
    <location>
        <begin position="383"/>
        <end position="403"/>
    </location>
</feature>
<evidence type="ECO:0000256" key="9">
    <source>
        <dbReference type="ARBA" id="ARBA00023136"/>
    </source>
</evidence>
<feature type="domain" description="PAC" evidence="12">
    <location>
        <begin position="551"/>
        <end position="602"/>
    </location>
</feature>
<gene>
    <name evidence="14" type="ORF">Rleg9DRAFT_5968</name>
</gene>
<dbReference type="SMART" id="SM00387">
    <property type="entry name" value="HATPase_c"/>
    <property type="match status" value="1"/>
</dbReference>
<keyword evidence="14" id="KW-0418">Kinase</keyword>
<dbReference type="GO" id="GO:0000155">
    <property type="term" value="F:phosphorelay sensor kinase activity"/>
    <property type="evidence" value="ECO:0007669"/>
    <property type="project" value="InterPro"/>
</dbReference>
<evidence type="ECO:0000313" key="14">
    <source>
        <dbReference type="EMBL" id="EJB06999.1"/>
    </source>
</evidence>
<dbReference type="InterPro" id="IPR003661">
    <property type="entry name" value="HisK_dim/P_dom"/>
</dbReference>
<keyword evidence="6" id="KW-0597">Phosphoprotein</keyword>
<dbReference type="PRINTS" id="PR00344">
    <property type="entry name" value="BCTRLSENSOR"/>
</dbReference>
<feature type="transmembrane region" description="Helical" evidence="10">
    <location>
        <begin position="136"/>
        <end position="157"/>
    </location>
</feature>
<evidence type="ECO:0000259" key="12">
    <source>
        <dbReference type="PROSITE" id="PS50113"/>
    </source>
</evidence>
<dbReference type="SUPFAM" id="SSF55785">
    <property type="entry name" value="PYP-like sensor domain (PAS domain)"/>
    <property type="match status" value="1"/>
</dbReference>
<feature type="domain" description="Histidine kinase" evidence="11">
    <location>
        <begin position="622"/>
        <end position="838"/>
    </location>
</feature>
<evidence type="ECO:0000259" key="11">
    <source>
        <dbReference type="PROSITE" id="PS50109"/>
    </source>
</evidence>
<feature type="transmembrane region" description="Helical" evidence="10">
    <location>
        <begin position="103"/>
        <end position="124"/>
    </location>
</feature>
<dbReference type="InterPro" id="IPR011701">
    <property type="entry name" value="MFS"/>
</dbReference>
<reference evidence="14 15" key="1">
    <citation type="submission" date="2012-02" db="EMBL/GenBank/DDBJ databases">
        <title>Improved High-Quality Draft Sequence of Rhizobium leguminosarum bv. trifolii WSM597.</title>
        <authorList>
            <consortium name="US DOE Joint Genome Institute"/>
            <person name="Lucas S."/>
            <person name="Han J."/>
            <person name="Lapidus A."/>
            <person name="Cheng J.-F."/>
            <person name="Goodwin L."/>
            <person name="Pitluck S."/>
            <person name="Peters L."/>
            <person name="Ovchinnikova G."/>
            <person name="Held B."/>
            <person name="Detter J.C."/>
            <person name="Han C."/>
            <person name="Tapia R."/>
            <person name="Land M."/>
            <person name="Hauser L."/>
            <person name="Kyrpides N."/>
            <person name="Ivanova N."/>
            <person name="Pagani I."/>
            <person name="Brau L."/>
            <person name="Yates R."/>
            <person name="O'Hara G."/>
            <person name="Rui T."/>
            <person name="Howieson J."/>
            <person name="Reeve W."/>
            <person name="Woyke T."/>
        </authorList>
    </citation>
    <scope>NUCLEOTIDE SEQUENCE [LARGE SCALE GENOMIC DNA]</scope>
    <source>
        <strain evidence="14 15">WSM597</strain>
    </source>
</reference>
<dbReference type="AlphaFoldDB" id="I9NGC5"/>
<dbReference type="OrthoDB" id="226486at2"/>
<accession>I9NGC5</accession>
<dbReference type="InterPro" id="IPR035965">
    <property type="entry name" value="PAS-like_dom_sf"/>
</dbReference>
<dbReference type="Pfam" id="PF07690">
    <property type="entry name" value="MFS_1"/>
    <property type="match status" value="1"/>
</dbReference>
<dbReference type="RefSeq" id="WP_003592438.1">
    <property type="nucleotide sequence ID" value="NZ_JH719381.1"/>
</dbReference>
<dbReference type="GO" id="GO:0022857">
    <property type="term" value="F:transmembrane transporter activity"/>
    <property type="evidence" value="ECO:0007669"/>
    <property type="project" value="InterPro"/>
</dbReference>
<evidence type="ECO:0000256" key="3">
    <source>
        <dbReference type="ARBA" id="ARBA00012438"/>
    </source>
</evidence>
<dbReference type="InterPro" id="IPR000700">
    <property type="entry name" value="PAS-assoc_C"/>
</dbReference>
<dbReference type="InterPro" id="IPR036890">
    <property type="entry name" value="HATPase_C_sf"/>
</dbReference>
<dbReference type="Proteomes" id="UP000005092">
    <property type="component" value="Unassembled WGS sequence"/>
</dbReference>
<evidence type="ECO:0000256" key="4">
    <source>
        <dbReference type="ARBA" id="ARBA00022448"/>
    </source>
</evidence>
<comment type="subcellular location">
    <subcellularLocation>
        <location evidence="2">Cell membrane</location>
        <topology evidence="2">Multi-pass membrane protein</topology>
    </subcellularLocation>
</comment>
<keyword evidence="14" id="KW-0808">Transferase</keyword>
<feature type="transmembrane region" description="Helical" evidence="10">
    <location>
        <begin position="202"/>
        <end position="221"/>
    </location>
</feature>
<evidence type="ECO:0000256" key="1">
    <source>
        <dbReference type="ARBA" id="ARBA00000085"/>
    </source>
</evidence>
<feature type="transmembrane region" description="Helical" evidence="10">
    <location>
        <begin position="44"/>
        <end position="64"/>
    </location>
</feature>
<keyword evidence="4" id="KW-0813">Transport</keyword>
<dbReference type="EMBL" id="JH719381">
    <property type="protein sequence ID" value="EJB06999.1"/>
    <property type="molecule type" value="Genomic_DNA"/>
</dbReference>
<evidence type="ECO:0000256" key="5">
    <source>
        <dbReference type="ARBA" id="ARBA00022475"/>
    </source>
</evidence>
<dbReference type="HOGENOM" id="CLU_016955_0_0_5"/>
<dbReference type="InterPro" id="IPR004358">
    <property type="entry name" value="Sig_transdc_His_kin-like_C"/>
</dbReference>
<feature type="transmembrane region" description="Helical" evidence="10">
    <location>
        <begin position="169"/>
        <end position="190"/>
    </location>
</feature>
<feature type="domain" description="Major facilitator superfamily (MFS) profile" evidence="13">
    <location>
        <begin position="29"/>
        <end position="435"/>
    </location>
</feature>
<evidence type="ECO:0000256" key="7">
    <source>
        <dbReference type="ARBA" id="ARBA00022692"/>
    </source>
</evidence>
<feature type="transmembrane region" description="Helical" evidence="10">
    <location>
        <begin position="70"/>
        <end position="91"/>
    </location>
</feature>
<feature type="transmembrane region" description="Helical" evidence="10">
    <location>
        <begin position="409"/>
        <end position="430"/>
    </location>
</feature>
<dbReference type="Pfam" id="PF02518">
    <property type="entry name" value="HATPase_c"/>
    <property type="match status" value="1"/>
</dbReference>
<dbReference type="InterPro" id="IPR003594">
    <property type="entry name" value="HATPase_dom"/>
</dbReference>
<dbReference type="InterPro" id="IPR020846">
    <property type="entry name" value="MFS_dom"/>
</dbReference>